<keyword evidence="3 7" id="KW-1003">Cell membrane</keyword>
<feature type="transmembrane region" description="Helical" evidence="7">
    <location>
        <begin position="51"/>
        <end position="81"/>
    </location>
</feature>
<feature type="transmembrane region" description="Helical" evidence="7">
    <location>
        <begin position="115"/>
        <end position="132"/>
    </location>
</feature>
<evidence type="ECO:0000256" key="4">
    <source>
        <dbReference type="ARBA" id="ARBA00022692"/>
    </source>
</evidence>
<proteinExistence type="inferred from homology"/>
<dbReference type="PANTHER" id="PTHR30353:SF0">
    <property type="entry name" value="TRANSMEMBRANE PROTEIN"/>
    <property type="match status" value="1"/>
</dbReference>
<dbReference type="Proteomes" id="UP000636458">
    <property type="component" value="Unassembled WGS sequence"/>
</dbReference>
<feature type="transmembrane region" description="Helical" evidence="7">
    <location>
        <begin position="152"/>
        <end position="174"/>
    </location>
</feature>
<evidence type="ECO:0000256" key="2">
    <source>
        <dbReference type="ARBA" id="ARBA00010792"/>
    </source>
</evidence>
<organism evidence="9 10">
    <name type="scientific">Lacisediminihabitans changchengi</name>
    <dbReference type="NCBI Taxonomy" id="2787634"/>
    <lineage>
        <taxon>Bacteria</taxon>
        <taxon>Bacillati</taxon>
        <taxon>Actinomycetota</taxon>
        <taxon>Actinomycetes</taxon>
        <taxon>Micrococcales</taxon>
        <taxon>Microbacteriaceae</taxon>
        <taxon>Lacisediminihabitans</taxon>
    </lineage>
</organism>
<name>A0A934SKS5_9MICO</name>
<keyword evidence="5 7" id="KW-1133">Transmembrane helix</keyword>
<gene>
    <name evidence="9" type="ORF">IV501_12410</name>
</gene>
<dbReference type="InterPro" id="IPR032816">
    <property type="entry name" value="VTT_dom"/>
</dbReference>
<dbReference type="PANTHER" id="PTHR30353">
    <property type="entry name" value="INNER MEMBRANE PROTEIN DEDA-RELATED"/>
    <property type="match status" value="1"/>
</dbReference>
<dbReference type="AlphaFoldDB" id="A0A934SKS5"/>
<feature type="transmembrane region" description="Helical" evidence="7">
    <location>
        <begin position="21"/>
        <end position="45"/>
    </location>
</feature>
<keyword evidence="6 7" id="KW-0472">Membrane</keyword>
<evidence type="ECO:0000313" key="10">
    <source>
        <dbReference type="Proteomes" id="UP000636458"/>
    </source>
</evidence>
<comment type="similarity">
    <text evidence="2 7">Belongs to the DedA family.</text>
</comment>
<comment type="caution">
    <text evidence="9">The sequence shown here is derived from an EMBL/GenBank/DDBJ whole genome shotgun (WGS) entry which is preliminary data.</text>
</comment>
<evidence type="ECO:0000256" key="5">
    <source>
        <dbReference type="ARBA" id="ARBA00022989"/>
    </source>
</evidence>
<reference evidence="9" key="1">
    <citation type="submission" date="2021-01" db="EMBL/GenBank/DDBJ databases">
        <title>Lacisediminihabitans sp. nov. strain G11-30, isolated from Antarctic Soil.</title>
        <authorList>
            <person name="Li J."/>
        </authorList>
    </citation>
    <scope>NUCLEOTIDE SEQUENCE</scope>
    <source>
        <strain evidence="9">G11-30</strain>
    </source>
</reference>
<dbReference type="InterPro" id="IPR032818">
    <property type="entry name" value="DedA-like"/>
</dbReference>
<comment type="subcellular location">
    <subcellularLocation>
        <location evidence="1 7">Cell membrane</location>
        <topology evidence="1 7">Multi-pass membrane protein</topology>
    </subcellularLocation>
</comment>
<keyword evidence="10" id="KW-1185">Reference proteome</keyword>
<sequence length="214" mass="22930">MLRLAALDGQVTSWFDAVGPVLFYLIVWGLVFAGTGLFVGVFIPFVTGDSLLFAAGILTATAAGLNIWVLAIGVGIAAFLGDQVGFLLGRRYGRPYLDRRRGPWVQRGVERAERFYAALGWWAVVVARFIPWGRVFVPPVAGIARMNYLRFVTANVVGALAWGVLLTVTGYFAASIPAVKSAAYVIGGAFILAGIIAGIVAWVRSRRAVVAPVE</sequence>
<evidence type="ECO:0000313" key="9">
    <source>
        <dbReference type="EMBL" id="MBK4348441.1"/>
    </source>
</evidence>
<evidence type="ECO:0000256" key="3">
    <source>
        <dbReference type="ARBA" id="ARBA00022475"/>
    </source>
</evidence>
<feature type="transmembrane region" description="Helical" evidence="7">
    <location>
        <begin position="181"/>
        <end position="203"/>
    </location>
</feature>
<dbReference type="RefSeq" id="WP_200556647.1">
    <property type="nucleotide sequence ID" value="NZ_JAEPES010000004.1"/>
</dbReference>
<dbReference type="Pfam" id="PF09335">
    <property type="entry name" value="VTT_dom"/>
    <property type="match status" value="1"/>
</dbReference>
<accession>A0A934SKS5</accession>
<evidence type="ECO:0000256" key="6">
    <source>
        <dbReference type="ARBA" id="ARBA00023136"/>
    </source>
</evidence>
<evidence type="ECO:0000259" key="8">
    <source>
        <dbReference type="Pfam" id="PF09335"/>
    </source>
</evidence>
<keyword evidence="4 7" id="KW-0812">Transmembrane</keyword>
<dbReference type="GO" id="GO:0005886">
    <property type="term" value="C:plasma membrane"/>
    <property type="evidence" value="ECO:0007669"/>
    <property type="project" value="UniProtKB-SubCell"/>
</dbReference>
<protein>
    <submittedName>
        <fullName evidence="9">DedA family protein</fullName>
    </submittedName>
</protein>
<evidence type="ECO:0000256" key="7">
    <source>
        <dbReference type="RuleBase" id="RU367016"/>
    </source>
</evidence>
<evidence type="ECO:0000256" key="1">
    <source>
        <dbReference type="ARBA" id="ARBA00004651"/>
    </source>
</evidence>
<feature type="domain" description="VTT" evidence="8">
    <location>
        <begin position="49"/>
        <end position="171"/>
    </location>
</feature>
<dbReference type="EMBL" id="JAEPES010000004">
    <property type="protein sequence ID" value="MBK4348441.1"/>
    <property type="molecule type" value="Genomic_DNA"/>
</dbReference>